<evidence type="ECO:0000313" key="2">
    <source>
        <dbReference type="Proteomes" id="UP001055172"/>
    </source>
</evidence>
<gene>
    <name evidence="1" type="ORF">ColLi_12188</name>
</gene>
<comment type="caution">
    <text evidence="1">The sequence shown here is derived from an EMBL/GenBank/DDBJ whole genome shotgun (WGS) entry which is preliminary data.</text>
</comment>
<dbReference type="EMBL" id="BPPX01000040">
    <property type="protein sequence ID" value="GJC89350.1"/>
    <property type="molecule type" value="Genomic_DNA"/>
</dbReference>
<sequence>MDVVQCINRGGDWAYEAITELRLTWMHASHFYNNSMCLGAPHWLQSLATALADTPRSSNNDATTTAASSTDTRADNKTDYILTTMLLFLDPGIKHGLLPRSLHQGHAAAKLILPNLETPEGEIERLVKLAKGAFNLLE</sequence>
<protein>
    <submittedName>
        <fullName evidence="1">Uncharacterized protein</fullName>
    </submittedName>
</protein>
<proteinExistence type="predicted"/>
<organism evidence="1 2">
    <name type="scientific">Colletotrichum liriopes</name>
    <dbReference type="NCBI Taxonomy" id="708192"/>
    <lineage>
        <taxon>Eukaryota</taxon>
        <taxon>Fungi</taxon>
        <taxon>Dikarya</taxon>
        <taxon>Ascomycota</taxon>
        <taxon>Pezizomycotina</taxon>
        <taxon>Sordariomycetes</taxon>
        <taxon>Hypocreomycetidae</taxon>
        <taxon>Glomerellales</taxon>
        <taxon>Glomerellaceae</taxon>
        <taxon>Colletotrichum</taxon>
        <taxon>Colletotrichum spaethianum species complex</taxon>
    </lineage>
</organism>
<name>A0AA37LXP7_9PEZI</name>
<keyword evidence="2" id="KW-1185">Reference proteome</keyword>
<dbReference type="Proteomes" id="UP001055172">
    <property type="component" value="Unassembled WGS sequence"/>
</dbReference>
<reference evidence="1 2" key="1">
    <citation type="submission" date="2021-07" db="EMBL/GenBank/DDBJ databases">
        <title>Genome data of Colletotrichum spaethianum.</title>
        <authorList>
            <person name="Utami Y.D."/>
            <person name="Hiruma K."/>
        </authorList>
    </citation>
    <scope>NUCLEOTIDE SEQUENCE [LARGE SCALE GENOMIC DNA]</scope>
    <source>
        <strain evidence="1 2">MAFF 242679</strain>
    </source>
</reference>
<evidence type="ECO:0000313" key="1">
    <source>
        <dbReference type="EMBL" id="GJC89350.1"/>
    </source>
</evidence>
<accession>A0AA37LXP7</accession>
<dbReference type="AlphaFoldDB" id="A0AA37LXP7"/>